<comment type="function">
    <text evidence="1">VSG forms a coat on the surface of the parasite. The trypanosome evades the immune response of the host by expressing a series of antigenically distinct VSGs from an estimated 1000 VSG genes.</text>
</comment>
<keyword evidence="8" id="KW-0449">Lipoprotein</keyword>
<evidence type="ECO:0000313" key="10">
    <source>
        <dbReference type="EMBL" id="AGH59201.1"/>
    </source>
</evidence>
<evidence type="ECO:0000256" key="2">
    <source>
        <dbReference type="ARBA" id="ARBA00004609"/>
    </source>
</evidence>
<dbReference type="AlphaFoldDB" id="M4SV75"/>
<dbReference type="Pfam" id="PF13206">
    <property type="entry name" value="VSG_B"/>
    <property type="match status" value="1"/>
</dbReference>
<reference evidence="10" key="2">
    <citation type="journal article" date="2014" name="Mol. Biochem. Parasitol.">
        <title>Capturing the variant surface glycoprotein repertoire (the VSGnome) of Trypanosoma brucei Lister 427.</title>
        <authorList>
            <person name="Cross G.A."/>
            <person name="Kim H.S."/>
            <person name="Wickstead B."/>
        </authorList>
    </citation>
    <scope>NUCLEOTIDE SEQUENCE</scope>
    <source>
        <strain evidence="10">Lister 427</strain>
    </source>
</reference>
<evidence type="ECO:0000256" key="6">
    <source>
        <dbReference type="ARBA" id="ARBA00023136"/>
    </source>
</evidence>
<keyword evidence="6" id="KW-0472">Membrane</keyword>
<dbReference type="VEuPathDB" id="TriTrypDB:Tb11.v5.0925"/>
<dbReference type="EMBL" id="KC611770">
    <property type="protein sequence ID" value="AGH59201.1"/>
    <property type="molecule type" value="Genomic_DNA"/>
</dbReference>
<keyword evidence="4" id="KW-0336">GPI-anchor</keyword>
<evidence type="ECO:0000259" key="9">
    <source>
        <dbReference type="Pfam" id="PF13206"/>
    </source>
</evidence>
<name>M4SV75_9TRYP</name>
<accession>M4SV75</accession>
<dbReference type="GO" id="GO:0005886">
    <property type="term" value="C:plasma membrane"/>
    <property type="evidence" value="ECO:0007669"/>
    <property type="project" value="UniProtKB-SubCell"/>
</dbReference>
<evidence type="ECO:0000256" key="3">
    <source>
        <dbReference type="ARBA" id="ARBA00022475"/>
    </source>
</evidence>
<evidence type="ECO:0000256" key="1">
    <source>
        <dbReference type="ARBA" id="ARBA00002523"/>
    </source>
</evidence>
<evidence type="ECO:0000256" key="8">
    <source>
        <dbReference type="ARBA" id="ARBA00023288"/>
    </source>
</evidence>
<proteinExistence type="predicted"/>
<evidence type="ECO:0000256" key="5">
    <source>
        <dbReference type="ARBA" id="ARBA00022729"/>
    </source>
</evidence>
<evidence type="ECO:0000256" key="4">
    <source>
        <dbReference type="ARBA" id="ARBA00022622"/>
    </source>
</evidence>
<reference evidence="10" key="1">
    <citation type="submission" date="2013-02" db="EMBL/GenBank/DDBJ databases">
        <authorList>
            <person name="Cross G.A.M."/>
            <person name="Kim H.-S."/>
            <person name="Wickstead B."/>
        </authorList>
    </citation>
    <scope>NUCLEOTIDE SEQUENCE</scope>
    <source>
        <strain evidence="10">Lister 427</strain>
    </source>
</reference>
<dbReference type="InterPro" id="IPR027446">
    <property type="entry name" value="VSG_C_dom_sf"/>
</dbReference>
<dbReference type="GO" id="GO:0098552">
    <property type="term" value="C:side of membrane"/>
    <property type="evidence" value="ECO:0007669"/>
    <property type="project" value="UniProtKB-KW"/>
</dbReference>
<keyword evidence="3" id="KW-1003">Cell membrane</keyword>
<feature type="domain" description="Trypanosome variant surface glycoprotein B-type N-terminal" evidence="9">
    <location>
        <begin position="4"/>
        <end position="281"/>
    </location>
</feature>
<feature type="non-terminal residue" evidence="10">
    <location>
        <position position="1"/>
    </location>
</feature>
<protein>
    <submittedName>
        <fullName evidence="10">Variant surface glycoprotein 3157</fullName>
    </submittedName>
</protein>
<dbReference type="InterPro" id="IPR025932">
    <property type="entry name" value="Trypano_VSG_B_N_dom"/>
</dbReference>
<dbReference type="SUPFAM" id="SSF118251">
    <property type="entry name" value="Variant surface glycoprotein MITAT 1.2, VSG 221, C-terminal domain"/>
    <property type="match status" value="1"/>
</dbReference>
<comment type="subcellular location">
    <subcellularLocation>
        <location evidence="2">Cell membrane</location>
        <topology evidence="2">Lipid-anchor</topology>
        <topology evidence="2">GPI-anchor</topology>
    </subcellularLocation>
</comment>
<dbReference type="VEuPathDB" id="TriTrypDB:Tb427_000214100"/>
<keyword evidence="7" id="KW-0325">Glycoprotein</keyword>
<organism evidence="10">
    <name type="scientific">Trypanosoma brucei</name>
    <dbReference type="NCBI Taxonomy" id="5691"/>
    <lineage>
        <taxon>Eukaryota</taxon>
        <taxon>Discoba</taxon>
        <taxon>Euglenozoa</taxon>
        <taxon>Kinetoplastea</taxon>
        <taxon>Metakinetoplastina</taxon>
        <taxon>Trypanosomatida</taxon>
        <taxon>Trypanosomatidae</taxon>
        <taxon>Trypanosoma</taxon>
    </lineage>
</organism>
<keyword evidence="5" id="KW-0732">Signal</keyword>
<evidence type="ECO:0000256" key="7">
    <source>
        <dbReference type="ARBA" id="ARBA00023180"/>
    </source>
</evidence>
<sequence>LKNSRKGWDKFHDTWVKAKQELSGANKAKYAPWLKHNRSPAAQAQVAQLAQQVFTLHAEIQALKSQLEPTLVNAALNKAVHGHAKTTPTSFKLTFGNQWANRARMCSQTAGAPTTKPGNTLLQDAICLCASKGGDDASNGNSCCPDCADPATADKQIADGPVDFKAKWEKLAAACSQGKIKPSLTADSLAQAATTLSAALTHKAAGQTNHDYVLGTIKGNGESGCGGNAASNEGKCVVYAKGITTDGPEPILWLSELQNAVLAEENRQRSMKAVLQKLQTMKTLNSTLDRLVLALSTAITFNPTTAQPATAQGQTDNDKKALAREAACNTAVNDPKACEKLKDQGCVFKENGAEGKKCTLSEKGKQEAARDEKNNEKCIGKGKVIAVGYWLQMGRRQMQIFQFSRQ</sequence>